<dbReference type="Gene3D" id="3.40.50.2300">
    <property type="match status" value="1"/>
</dbReference>
<protein>
    <recommendedName>
        <fullName evidence="3">Response regulatory domain-containing protein</fullName>
    </recommendedName>
</protein>
<sequence length="145" mass="16119">MKILLIEDGQEYEEFARLFLADACDIAAAHSASEALSRAAETRFDAFLVDLRFERAPQEALVGDLEDTARRLFGGDRARALRWLKDQQGTLVLAELRRAGHAQPALFVHDFPAQRLANLRRLYGDVRAVPGFDAAAIREALGVAR</sequence>
<evidence type="ECO:0000313" key="1">
    <source>
        <dbReference type="EMBL" id="AKF07982.1"/>
    </source>
</evidence>
<dbReference type="RefSeq" id="WP_053235175.1">
    <property type="nucleotide sequence ID" value="NZ_CP011125.1"/>
</dbReference>
<dbReference type="SUPFAM" id="SSF52172">
    <property type="entry name" value="CheY-like"/>
    <property type="match status" value="1"/>
</dbReference>
<dbReference type="Proteomes" id="UP000034883">
    <property type="component" value="Chromosome"/>
</dbReference>
<dbReference type="STRING" id="927083.DB32_005131"/>
<dbReference type="KEGG" id="samy:DB32_005131"/>
<dbReference type="InterPro" id="IPR011006">
    <property type="entry name" value="CheY-like_superfamily"/>
</dbReference>
<reference evidence="1 2" key="1">
    <citation type="submission" date="2015-03" db="EMBL/GenBank/DDBJ databases">
        <title>Genome assembly of Sandaracinus amylolyticus DSM 53668.</title>
        <authorList>
            <person name="Sharma G."/>
            <person name="Subramanian S."/>
        </authorList>
    </citation>
    <scope>NUCLEOTIDE SEQUENCE [LARGE SCALE GENOMIC DNA]</scope>
    <source>
        <strain evidence="1 2">DSM 53668</strain>
    </source>
</reference>
<organism evidence="1 2">
    <name type="scientific">Sandaracinus amylolyticus</name>
    <dbReference type="NCBI Taxonomy" id="927083"/>
    <lineage>
        <taxon>Bacteria</taxon>
        <taxon>Pseudomonadati</taxon>
        <taxon>Myxococcota</taxon>
        <taxon>Polyangia</taxon>
        <taxon>Polyangiales</taxon>
        <taxon>Sandaracinaceae</taxon>
        <taxon>Sandaracinus</taxon>
    </lineage>
</organism>
<keyword evidence="2" id="KW-1185">Reference proteome</keyword>
<accession>A0A0F6YK61</accession>
<dbReference type="AlphaFoldDB" id="A0A0F6YK61"/>
<dbReference type="EMBL" id="CP011125">
    <property type="protein sequence ID" value="AKF07982.1"/>
    <property type="molecule type" value="Genomic_DNA"/>
</dbReference>
<gene>
    <name evidence="1" type="ORF">DB32_005131</name>
</gene>
<evidence type="ECO:0008006" key="3">
    <source>
        <dbReference type="Google" id="ProtNLM"/>
    </source>
</evidence>
<proteinExistence type="predicted"/>
<evidence type="ECO:0000313" key="2">
    <source>
        <dbReference type="Proteomes" id="UP000034883"/>
    </source>
</evidence>
<dbReference type="OrthoDB" id="5509461at2"/>
<name>A0A0F6YK61_9BACT</name>